<dbReference type="RefSeq" id="WP_207574996.1">
    <property type="nucleotide sequence ID" value="NZ_JAFNME010000010.1"/>
</dbReference>
<accession>A0A939H0Q2</accession>
<dbReference type="Proteomes" id="UP000664731">
    <property type="component" value="Unassembled WGS sequence"/>
</dbReference>
<evidence type="ECO:0000313" key="1">
    <source>
        <dbReference type="EMBL" id="MBO1249476.1"/>
    </source>
</evidence>
<name>A0A939H0Q2_9BURK</name>
<dbReference type="EMBL" id="JAFNME010000010">
    <property type="protein sequence ID" value="MBO1249476.1"/>
    <property type="molecule type" value="Genomic_DNA"/>
</dbReference>
<sequence>MSEATATATATAAAAAVTARLPAFIRVLVVQPPKEGVGKTGKPYKFQEVDCVALDENGEALQVGVLPVPNKLIGMVTEGVYSPVYGMRVDFQTRKIGPSIIDLNRVENRQRVAPSSTK</sequence>
<protein>
    <submittedName>
        <fullName evidence="1">Uncharacterized protein</fullName>
    </submittedName>
</protein>
<dbReference type="AlphaFoldDB" id="A0A939H0Q2"/>
<comment type="caution">
    <text evidence="1">The sequence shown here is derived from an EMBL/GenBank/DDBJ whole genome shotgun (WGS) entry which is preliminary data.</text>
</comment>
<gene>
    <name evidence="1" type="ORF">J1777_06470</name>
</gene>
<reference evidence="1" key="1">
    <citation type="submission" date="2021-03" db="EMBL/GenBank/DDBJ databases">
        <title>Comamonas denitrificans.</title>
        <authorList>
            <person name="Finster K."/>
        </authorList>
    </citation>
    <scope>NUCLEOTIDE SEQUENCE</scope>
    <source>
        <strain evidence="1">MM2021_4</strain>
    </source>
</reference>
<proteinExistence type="predicted"/>
<keyword evidence="2" id="KW-1185">Reference proteome</keyword>
<organism evidence="1 2">
    <name type="scientific">Comamonas denitrificans</name>
    <dbReference type="NCBI Taxonomy" id="117506"/>
    <lineage>
        <taxon>Bacteria</taxon>
        <taxon>Pseudomonadati</taxon>
        <taxon>Pseudomonadota</taxon>
        <taxon>Betaproteobacteria</taxon>
        <taxon>Burkholderiales</taxon>
        <taxon>Comamonadaceae</taxon>
        <taxon>Comamonas</taxon>
    </lineage>
</organism>
<evidence type="ECO:0000313" key="2">
    <source>
        <dbReference type="Proteomes" id="UP000664731"/>
    </source>
</evidence>